<feature type="coiled-coil region" evidence="3">
    <location>
        <begin position="415"/>
        <end position="456"/>
    </location>
</feature>
<evidence type="ECO:0000313" key="8">
    <source>
        <dbReference type="EMBL" id="CAL4798245.1"/>
    </source>
</evidence>
<evidence type="ECO:0000256" key="2">
    <source>
        <dbReference type="ARBA" id="ARBA00022840"/>
    </source>
</evidence>
<dbReference type="AlphaFoldDB" id="A0A9P1GF96"/>
<evidence type="ECO:0000259" key="5">
    <source>
        <dbReference type="Pfam" id="PF06414"/>
    </source>
</evidence>
<dbReference type="GO" id="GO:0005524">
    <property type="term" value="F:ATP binding"/>
    <property type="evidence" value="ECO:0007669"/>
    <property type="project" value="UniProtKB-KW"/>
</dbReference>
<feature type="domain" description="Zeta toxin" evidence="5">
    <location>
        <begin position="51"/>
        <end position="198"/>
    </location>
</feature>
<dbReference type="InterPro" id="IPR010488">
    <property type="entry name" value="Zeta_toxin_domain"/>
</dbReference>
<evidence type="ECO:0000256" key="1">
    <source>
        <dbReference type="ARBA" id="ARBA00022741"/>
    </source>
</evidence>
<keyword evidence="9" id="KW-1185">Reference proteome</keyword>
<feature type="compositionally biased region" description="Basic and acidic residues" evidence="4">
    <location>
        <begin position="510"/>
        <end position="522"/>
    </location>
</feature>
<dbReference type="EMBL" id="CAMXCT030004974">
    <property type="protein sequence ID" value="CAL4798245.1"/>
    <property type="molecule type" value="Genomic_DNA"/>
</dbReference>
<dbReference type="SUPFAM" id="SSF52540">
    <property type="entry name" value="P-loop containing nucleoside triphosphate hydrolases"/>
    <property type="match status" value="1"/>
</dbReference>
<evidence type="ECO:0000256" key="4">
    <source>
        <dbReference type="SAM" id="MobiDB-lite"/>
    </source>
</evidence>
<evidence type="ECO:0000313" key="9">
    <source>
        <dbReference type="Proteomes" id="UP001152797"/>
    </source>
</evidence>
<evidence type="ECO:0000313" key="6">
    <source>
        <dbReference type="EMBL" id="CAI4010933.1"/>
    </source>
</evidence>
<dbReference type="EMBL" id="CAMXCT010004974">
    <property type="protein sequence ID" value="CAI4010933.1"/>
    <property type="molecule type" value="Genomic_DNA"/>
</dbReference>
<feature type="region of interest" description="Disordered" evidence="4">
    <location>
        <begin position="503"/>
        <end position="558"/>
    </location>
</feature>
<evidence type="ECO:0000313" key="7">
    <source>
        <dbReference type="EMBL" id="CAL1164308.1"/>
    </source>
</evidence>
<dbReference type="EMBL" id="CAMXCT020004974">
    <property type="protein sequence ID" value="CAL1164308.1"/>
    <property type="molecule type" value="Genomic_DNA"/>
</dbReference>
<accession>A0A9P1GF96</accession>
<comment type="caution">
    <text evidence="6">The sequence shown here is derived from an EMBL/GenBank/DDBJ whole genome shotgun (WGS) entry which is preliminary data.</text>
</comment>
<dbReference type="GO" id="GO:0016301">
    <property type="term" value="F:kinase activity"/>
    <property type="evidence" value="ECO:0007669"/>
    <property type="project" value="InterPro"/>
</dbReference>
<dbReference type="InterPro" id="IPR027417">
    <property type="entry name" value="P-loop_NTPase"/>
</dbReference>
<keyword evidence="2" id="KW-0067">ATP-binding</keyword>
<dbReference type="Pfam" id="PF06414">
    <property type="entry name" value="Zeta_toxin"/>
    <property type="match status" value="1"/>
</dbReference>
<feature type="region of interest" description="Disordered" evidence="4">
    <location>
        <begin position="283"/>
        <end position="306"/>
    </location>
</feature>
<name>A0A9P1GF96_9DINO</name>
<protein>
    <submittedName>
        <fullName evidence="8">Zeta toxin domain-containing protein</fullName>
    </submittedName>
</protein>
<feature type="non-terminal residue" evidence="6">
    <location>
        <position position="1"/>
    </location>
</feature>
<feature type="compositionally biased region" description="Polar residues" evidence="4">
    <location>
        <begin position="286"/>
        <end position="305"/>
    </location>
</feature>
<reference evidence="7" key="2">
    <citation type="submission" date="2024-04" db="EMBL/GenBank/DDBJ databases">
        <authorList>
            <person name="Chen Y."/>
            <person name="Shah S."/>
            <person name="Dougan E. K."/>
            <person name="Thang M."/>
            <person name="Chan C."/>
        </authorList>
    </citation>
    <scope>NUCLEOTIDE SEQUENCE [LARGE SCALE GENOMIC DNA]</scope>
</reference>
<evidence type="ECO:0000256" key="3">
    <source>
        <dbReference type="SAM" id="Coils"/>
    </source>
</evidence>
<organism evidence="6">
    <name type="scientific">Cladocopium goreaui</name>
    <dbReference type="NCBI Taxonomy" id="2562237"/>
    <lineage>
        <taxon>Eukaryota</taxon>
        <taxon>Sar</taxon>
        <taxon>Alveolata</taxon>
        <taxon>Dinophyceae</taxon>
        <taxon>Suessiales</taxon>
        <taxon>Symbiodiniaceae</taxon>
        <taxon>Cladocopium</taxon>
    </lineage>
</organism>
<keyword evidence="3" id="KW-0175">Coiled coil</keyword>
<gene>
    <name evidence="6" type="ORF">C1SCF055_LOCUS36150</name>
</gene>
<proteinExistence type="predicted"/>
<keyword evidence="1" id="KW-0547">Nucleotide-binding</keyword>
<sequence>MLALVGWRKQSIHIAFRCSISCSDCFTRTKPFTEEQRQQIFRQVGLHTAKRVQVPHRPKALLIFGPPAVGKSTISLEVAKSIFDNAGNVVIVDGNDVRDAHEGFSQVAQHGLTHNLLHTDAWDILKGTKHVENLKKEIMNLAVQNRQDVIIPECALNPERVHQMLRQMENADYEMHAICLWAPLDSVQQRGSQRSLKAGKAYAPKFHTPSCSGSLEFGRHFDLKIQESNRHYGSLICYDNTVKPSHPVHLAEFEYLIKMGPEETKEHIRNCMFARAAYKTEHGGSRASSDTASTPLLVPSNTSHSAKGDRLPLSGCLRSMLEKAAVRRGRPSLLCGLFLVDLPGLNRRIWQVFISSLWPKSTQSTPNLMLSQIFGLFDSLQNRATTELESRVTAQVGPLFQRPGFGTDVVLRSARDTVAVRITAAEERLRALRRRNEELASNVRLLEEALSSCRRRSAQCLPGSQLFRGCGPTQEPRTFPCEEIEAWRALALRIPATRKNRAGQAYFEESGQRRSENGHAAEESQLGSAALESSAEGREALYDVSNASRQDKDRPWEV</sequence>
<dbReference type="OrthoDB" id="435186at2759"/>
<reference evidence="6" key="1">
    <citation type="submission" date="2022-10" db="EMBL/GenBank/DDBJ databases">
        <authorList>
            <person name="Chen Y."/>
            <person name="Dougan E. K."/>
            <person name="Chan C."/>
            <person name="Rhodes N."/>
            <person name="Thang M."/>
        </authorList>
    </citation>
    <scope>NUCLEOTIDE SEQUENCE</scope>
</reference>
<dbReference type="Proteomes" id="UP001152797">
    <property type="component" value="Unassembled WGS sequence"/>
</dbReference>
<dbReference type="Gene3D" id="3.40.50.300">
    <property type="entry name" value="P-loop containing nucleotide triphosphate hydrolases"/>
    <property type="match status" value="1"/>
</dbReference>
<feature type="compositionally biased region" description="Basic and acidic residues" evidence="4">
    <location>
        <begin position="549"/>
        <end position="558"/>
    </location>
</feature>